<dbReference type="Pfam" id="PF13803">
    <property type="entry name" value="DUF4184"/>
    <property type="match status" value="1"/>
</dbReference>
<keyword evidence="3" id="KW-1185">Reference proteome</keyword>
<feature type="transmembrane region" description="Helical" evidence="1">
    <location>
        <begin position="153"/>
        <end position="180"/>
    </location>
</feature>
<dbReference type="GeneID" id="66854243"/>
<sequence length="286" mass="30073">MPFTLSHAAAVLPVVRRTGEARGPLVASALVAGSFAPDLTYFADSVLPGAMLFGDFTHGIPGVLTVDVLITAVLVGGWLLLREPLVALLPTAWRGKVYAVVRGRPGTGGRPLAAYLALFYVSAVLGALTHIVWDAFTHPGRWGTRLVPVLNEVVGGFPLCTYVQYGTSALALGVIGWFLWTALRQVPDPAAPAGLPEPVGGRLPAVALLSVCLLAGAVHRTLRARAEFGEMAVTWFDYVPTVLFGAGAGLALGLPLYAAMARVLHRRYRTAPADGSAAYDRSGARP</sequence>
<evidence type="ECO:0000313" key="3">
    <source>
        <dbReference type="Proteomes" id="UP000829494"/>
    </source>
</evidence>
<gene>
    <name evidence="2" type="ORF">SRIMR7_31165</name>
</gene>
<dbReference type="RefSeq" id="WP_003983887.1">
    <property type="nucleotide sequence ID" value="NZ_CP043497.1"/>
</dbReference>
<keyword evidence="1" id="KW-1133">Transmembrane helix</keyword>
<name>A0ABY3Z8J4_STRRM</name>
<dbReference type="Proteomes" id="UP000829494">
    <property type="component" value="Chromosome"/>
</dbReference>
<evidence type="ECO:0008006" key="4">
    <source>
        <dbReference type="Google" id="ProtNLM"/>
    </source>
</evidence>
<organism evidence="2 3">
    <name type="scientific">Streptomyces rimosus subsp. rimosus</name>
    <dbReference type="NCBI Taxonomy" id="132474"/>
    <lineage>
        <taxon>Bacteria</taxon>
        <taxon>Bacillati</taxon>
        <taxon>Actinomycetota</taxon>
        <taxon>Actinomycetes</taxon>
        <taxon>Kitasatosporales</taxon>
        <taxon>Streptomycetaceae</taxon>
        <taxon>Streptomyces</taxon>
    </lineage>
</organism>
<feature type="transmembrane region" description="Helical" evidence="1">
    <location>
        <begin position="201"/>
        <end position="218"/>
    </location>
</feature>
<feature type="transmembrane region" description="Helical" evidence="1">
    <location>
        <begin position="238"/>
        <end position="259"/>
    </location>
</feature>
<evidence type="ECO:0000313" key="2">
    <source>
        <dbReference type="EMBL" id="UNZ06622.1"/>
    </source>
</evidence>
<dbReference type="InterPro" id="IPR025238">
    <property type="entry name" value="DUF4184"/>
</dbReference>
<dbReference type="EMBL" id="CP094298">
    <property type="protein sequence ID" value="UNZ06622.1"/>
    <property type="molecule type" value="Genomic_DNA"/>
</dbReference>
<evidence type="ECO:0000256" key="1">
    <source>
        <dbReference type="SAM" id="Phobius"/>
    </source>
</evidence>
<feature type="transmembrane region" description="Helical" evidence="1">
    <location>
        <begin position="112"/>
        <end position="133"/>
    </location>
</feature>
<keyword evidence="1" id="KW-0472">Membrane</keyword>
<accession>A0ABY3Z8J4</accession>
<keyword evidence="1" id="KW-0812">Transmembrane</keyword>
<feature type="transmembrane region" description="Helical" evidence="1">
    <location>
        <begin position="56"/>
        <end position="81"/>
    </location>
</feature>
<protein>
    <recommendedName>
        <fullName evidence="4">DUF4184 family protein</fullName>
    </recommendedName>
</protein>
<reference evidence="2 3" key="1">
    <citation type="submission" date="2022-03" db="EMBL/GenBank/DDBJ databases">
        <title>Complete genome of Streptomyces rimosus ssp. rimosus R7 (=ATCC 10970).</title>
        <authorList>
            <person name="Beganovic S."/>
            <person name="Ruckert C."/>
            <person name="Busche T."/>
            <person name="Kalinowski J."/>
            <person name="Wittmann C."/>
        </authorList>
    </citation>
    <scope>NUCLEOTIDE SEQUENCE [LARGE SCALE GENOMIC DNA]</scope>
    <source>
        <strain evidence="2 3">R7</strain>
    </source>
</reference>
<proteinExistence type="predicted"/>